<protein>
    <submittedName>
        <fullName evidence="1">Uncharacterized protein</fullName>
    </submittedName>
</protein>
<dbReference type="Proteomes" id="UP000000226">
    <property type="component" value="Chromosome 4"/>
</dbReference>
<dbReference type="AlphaFoldDB" id="V7C5I2"/>
<name>V7C5I2_PHAVU</name>
<proteinExistence type="predicted"/>
<dbReference type="EMBL" id="CM002291">
    <property type="protein sequence ID" value="ESW24550.1"/>
    <property type="molecule type" value="Genomic_DNA"/>
</dbReference>
<evidence type="ECO:0000313" key="2">
    <source>
        <dbReference type="Proteomes" id="UP000000226"/>
    </source>
</evidence>
<keyword evidence="2" id="KW-1185">Reference proteome</keyword>
<evidence type="ECO:0000313" key="1">
    <source>
        <dbReference type="EMBL" id="ESW24550.1"/>
    </source>
</evidence>
<gene>
    <name evidence="1" type="ORF">PHAVU_004G140000g</name>
</gene>
<organism evidence="1 2">
    <name type="scientific">Phaseolus vulgaris</name>
    <name type="common">Kidney bean</name>
    <name type="synonym">French bean</name>
    <dbReference type="NCBI Taxonomy" id="3885"/>
    <lineage>
        <taxon>Eukaryota</taxon>
        <taxon>Viridiplantae</taxon>
        <taxon>Streptophyta</taxon>
        <taxon>Embryophyta</taxon>
        <taxon>Tracheophyta</taxon>
        <taxon>Spermatophyta</taxon>
        <taxon>Magnoliopsida</taxon>
        <taxon>eudicotyledons</taxon>
        <taxon>Gunneridae</taxon>
        <taxon>Pentapetalae</taxon>
        <taxon>rosids</taxon>
        <taxon>fabids</taxon>
        <taxon>Fabales</taxon>
        <taxon>Fabaceae</taxon>
        <taxon>Papilionoideae</taxon>
        <taxon>50 kb inversion clade</taxon>
        <taxon>NPAAA clade</taxon>
        <taxon>indigoferoid/millettioid clade</taxon>
        <taxon>Phaseoleae</taxon>
        <taxon>Phaseolus</taxon>
    </lineage>
</organism>
<accession>V7C5I2</accession>
<dbReference type="Gramene" id="ESW24550">
    <property type="protein sequence ID" value="ESW24550"/>
    <property type="gene ID" value="PHAVU_004G140000g"/>
</dbReference>
<sequence length="109" mass="12176">MSSIKSIHVIKDGYNQEAFSLAVKDGSEFIQAKGGRSIVGREDNYGNPRLFNCLHKCCCYFFSAFKFVIIKETVNSLVTKSFEEIGSEIITRVFPSKAQEHIIGESMGT</sequence>
<reference evidence="2" key="1">
    <citation type="journal article" date="2014" name="Nat. Genet.">
        <title>A reference genome for common bean and genome-wide analysis of dual domestications.</title>
        <authorList>
            <person name="Schmutz J."/>
            <person name="McClean P.E."/>
            <person name="Mamidi S."/>
            <person name="Wu G.A."/>
            <person name="Cannon S.B."/>
            <person name="Grimwood J."/>
            <person name="Jenkins J."/>
            <person name="Shu S."/>
            <person name="Song Q."/>
            <person name="Chavarro C."/>
            <person name="Torres-Torres M."/>
            <person name="Geffroy V."/>
            <person name="Moghaddam S.M."/>
            <person name="Gao D."/>
            <person name="Abernathy B."/>
            <person name="Barry K."/>
            <person name="Blair M."/>
            <person name="Brick M.A."/>
            <person name="Chovatia M."/>
            <person name="Gepts P."/>
            <person name="Goodstein D.M."/>
            <person name="Gonzales M."/>
            <person name="Hellsten U."/>
            <person name="Hyten D.L."/>
            <person name="Jia G."/>
            <person name="Kelly J.D."/>
            <person name="Kudrna D."/>
            <person name="Lee R."/>
            <person name="Richard M.M."/>
            <person name="Miklas P.N."/>
            <person name="Osorno J.M."/>
            <person name="Rodrigues J."/>
            <person name="Thareau V."/>
            <person name="Urrea C.A."/>
            <person name="Wang M."/>
            <person name="Yu Y."/>
            <person name="Zhang M."/>
            <person name="Wing R.A."/>
            <person name="Cregan P.B."/>
            <person name="Rokhsar D.S."/>
            <person name="Jackson S.A."/>
        </authorList>
    </citation>
    <scope>NUCLEOTIDE SEQUENCE [LARGE SCALE GENOMIC DNA]</scope>
    <source>
        <strain evidence="2">cv. G19833</strain>
    </source>
</reference>
<dbReference type="OMA" id="HIIGESM"/>